<dbReference type="EMBL" id="BTRK01000002">
    <property type="protein sequence ID" value="GMR34955.1"/>
    <property type="molecule type" value="Genomic_DNA"/>
</dbReference>
<gene>
    <name evidence="2" type="ORF">PMAYCL1PPCAC_05150</name>
</gene>
<feature type="compositionally biased region" description="Basic and acidic residues" evidence="1">
    <location>
        <begin position="111"/>
        <end position="126"/>
    </location>
</feature>
<evidence type="ECO:0000313" key="3">
    <source>
        <dbReference type="Proteomes" id="UP001328107"/>
    </source>
</evidence>
<reference evidence="3" key="1">
    <citation type="submission" date="2022-10" db="EMBL/GenBank/DDBJ databases">
        <title>Genome assembly of Pristionchus species.</title>
        <authorList>
            <person name="Yoshida K."/>
            <person name="Sommer R.J."/>
        </authorList>
    </citation>
    <scope>NUCLEOTIDE SEQUENCE [LARGE SCALE GENOMIC DNA]</scope>
    <source>
        <strain evidence="3">RS5460</strain>
    </source>
</reference>
<feature type="non-terminal residue" evidence="2">
    <location>
        <position position="1"/>
    </location>
</feature>
<dbReference type="GO" id="GO:0009890">
    <property type="term" value="P:negative regulation of biosynthetic process"/>
    <property type="evidence" value="ECO:0007669"/>
    <property type="project" value="InterPro"/>
</dbReference>
<sequence>VLVTGRINYIDGAFSHVDMDEEEVDISQFTDIQKPPESPDKDDDDGWSVGNYGHAYVVKMSARSILNILELQGWKVVCMAKSNEAAGTSNQARACETSYGCYAWTLHKEVKEEPKEEKEEPKKEEPVPYWSGLW</sequence>
<evidence type="ECO:0000313" key="2">
    <source>
        <dbReference type="EMBL" id="GMR34955.1"/>
    </source>
</evidence>
<dbReference type="Gene3D" id="3.30.1410.10">
    <property type="entry name" value="GTP cyclohydrolase I feedback regulatory protein GFRP"/>
    <property type="match status" value="1"/>
</dbReference>
<organism evidence="2 3">
    <name type="scientific">Pristionchus mayeri</name>
    <dbReference type="NCBI Taxonomy" id="1317129"/>
    <lineage>
        <taxon>Eukaryota</taxon>
        <taxon>Metazoa</taxon>
        <taxon>Ecdysozoa</taxon>
        <taxon>Nematoda</taxon>
        <taxon>Chromadorea</taxon>
        <taxon>Rhabditida</taxon>
        <taxon>Rhabditina</taxon>
        <taxon>Diplogasteromorpha</taxon>
        <taxon>Diplogasteroidea</taxon>
        <taxon>Neodiplogasteridae</taxon>
        <taxon>Pristionchus</taxon>
    </lineage>
</organism>
<dbReference type="SUPFAM" id="SSF69761">
    <property type="entry name" value="GTP cyclohydrolase I feedback regulatory protein, GFRP"/>
    <property type="match status" value="1"/>
</dbReference>
<feature type="region of interest" description="Disordered" evidence="1">
    <location>
        <begin position="111"/>
        <end position="134"/>
    </location>
</feature>
<proteinExistence type="predicted"/>
<dbReference type="AlphaFoldDB" id="A0AAN5C8U5"/>
<evidence type="ECO:0000256" key="1">
    <source>
        <dbReference type="SAM" id="MobiDB-lite"/>
    </source>
</evidence>
<dbReference type="InterPro" id="IPR036717">
    <property type="entry name" value="GFRP_sf"/>
</dbReference>
<dbReference type="Proteomes" id="UP001328107">
    <property type="component" value="Unassembled WGS sequence"/>
</dbReference>
<comment type="caution">
    <text evidence="2">The sequence shown here is derived from an EMBL/GenBank/DDBJ whole genome shotgun (WGS) entry which is preliminary data.</text>
</comment>
<name>A0AAN5C8U5_9BILA</name>
<protein>
    <submittedName>
        <fullName evidence="2">Uncharacterized protein</fullName>
    </submittedName>
</protein>
<accession>A0AAN5C8U5</accession>
<keyword evidence="3" id="KW-1185">Reference proteome</keyword>